<dbReference type="Gene3D" id="3.60.10.10">
    <property type="entry name" value="Endonuclease/exonuclease/phosphatase"/>
    <property type="match status" value="1"/>
</dbReference>
<dbReference type="InterPro" id="IPR043502">
    <property type="entry name" value="DNA/RNA_pol_sf"/>
</dbReference>
<dbReference type="SUPFAM" id="SSF56672">
    <property type="entry name" value="DNA/RNA polymerases"/>
    <property type="match status" value="1"/>
</dbReference>
<dbReference type="InterPro" id="IPR036691">
    <property type="entry name" value="Endo/exonu/phosph_ase_sf"/>
</dbReference>
<name>A0A821VFN1_9BILA</name>
<gene>
    <name evidence="3" type="ORF">TOA249_LOCUS31100</name>
</gene>
<dbReference type="CDD" id="cd01650">
    <property type="entry name" value="RT_nLTR_like"/>
    <property type="match status" value="1"/>
</dbReference>
<dbReference type="PANTHER" id="PTHR47510:SF3">
    <property type="entry name" value="ENDO_EXONUCLEASE_PHOSPHATASE DOMAIN-CONTAINING PROTEIN"/>
    <property type="match status" value="1"/>
</dbReference>
<dbReference type="EMBL" id="CAJOBS010005934">
    <property type="protein sequence ID" value="CAF4906847.1"/>
    <property type="molecule type" value="Genomic_DNA"/>
</dbReference>
<evidence type="ECO:0000259" key="2">
    <source>
        <dbReference type="PROSITE" id="PS50878"/>
    </source>
</evidence>
<feature type="region of interest" description="Disordered" evidence="1">
    <location>
        <begin position="20"/>
        <end position="52"/>
    </location>
</feature>
<evidence type="ECO:0000313" key="3">
    <source>
        <dbReference type="EMBL" id="CAF4906847.1"/>
    </source>
</evidence>
<accession>A0A821VFN1</accession>
<dbReference type="InterPro" id="IPR005135">
    <property type="entry name" value="Endo/exonuclease/phosphatase"/>
</dbReference>
<dbReference type="Pfam" id="PF00078">
    <property type="entry name" value="RVT_1"/>
    <property type="match status" value="1"/>
</dbReference>
<protein>
    <recommendedName>
        <fullName evidence="2">Reverse transcriptase domain-containing protein</fullName>
    </recommendedName>
</protein>
<dbReference type="PROSITE" id="PS50878">
    <property type="entry name" value="RT_POL"/>
    <property type="match status" value="1"/>
</dbReference>
<dbReference type="SUPFAM" id="SSF56219">
    <property type="entry name" value="DNase I-like"/>
    <property type="match status" value="1"/>
</dbReference>
<dbReference type="PANTHER" id="PTHR47510">
    <property type="entry name" value="REVERSE TRANSCRIPTASE DOMAIN-CONTAINING PROTEIN"/>
    <property type="match status" value="1"/>
</dbReference>
<organism evidence="3 4">
    <name type="scientific">Rotaria socialis</name>
    <dbReference type="NCBI Taxonomy" id="392032"/>
    <lineage>
        <taxon>Eukaryota</taxon>
        <taxon>Metazoa</taxon>
        <taxon>Spiralia</taxon>
        <taxon>Gnathifera</taxon>
        <taxon>Rotifera</taxon>
        <taxon>Eurotatoria</taxon>
        <taxon>Bdelloidea</taxon>
        <taxon>Philodinida</taxon>
        <taxon>Philodinidae</taxon>
        <taxon>Rotaria</taxon>
    </lineage>
</organism>
<evidence type="ECO:0000313" key="4">
    <source>
        <dbReference type="Proteomes" id="UP000663838"/>
    </source>
</evidence>
<proteinExistence type="predicted"/>
<feature type="non-terminal residue" evidence="3">
    <location>
        <position position="1"/>
    </location>
</feature>
<feature type="compositionally biased region" description="Polar residues" evidence="1">
    <location>
        <begin position="20"/>
        <end position="30"/>
    </location>
</feature>
<feature type="domain" description="Reverse transcriptase" evidence="2">
    <location>
        <begin position="645"/>
        <end position="840"/>
    </location>
</feature>
<sequence>MQERESNETILCDISIETGFQPTTSSTQKPEMTMSDFEREPLEENETSISPEDHSLNDFIYFDTSNIGTSIAQRKEYCASVGLPKNLADNKQLIKVLKDLNAKIRQKFNDEYCDIISNLKISNTRLAQTNEQLRDDLLNTKTYLQQISMLNQILLKKEQVNNDYAFAKELDEDGKTAAQCHNSFSQFGETTSEETWLDEQTPDSFVNIEGYKLYRKDYIHSKIGGVAIYVRNELTSNEVHFDINAPIDMEAIFVKVQYCKNPSILISSMYRHPHGKKDTYDFIETALNKMLKQNVQFYVLGDLNDNQIKSVNPKSPLKAIMYKNGLHQLIETPTRVTSSTTSLIDVIITNKRDGVTWENSECSIADHNIITVIANMKKPKRNPITCTFRCMKNYSKEHFCAVLSENIGALNNIYNTDNVDEQVRIFTKVFQESLEKCAPIVTRNLKRPPAPWLTEEVRTKMSERDHLLRIFRQNVSEIAAQRAYQNSKKEVKRLVKKAKKQHYQSRLKDNKGNLKAIWKIVNEIIPRKSQNHDPSSGLPDMQKIANDFNAFFSSIGKNTYNEVKKSDMDKNKNCDKENFKHCTKLPKINSLNNLFRPKPITPQGLIVIINNLHNTNSVGHDGIALKYLKDSSNIMYKYLLTIINTSINTGVCPKQWKEAIVKPLHKNGDSSLPSNFRPISLLPILSKILEKAVADQLIMYLESNNLISNCQYGYRHHLSTELALLKITEEVYKAIENKEICLLTLLDLSKAFDTVNPELLLRKLLEINVSTFWFENYLSGRTQSVKLNNTTSHQNVIEFGVPQGSILGPILFLIYINDIVKSLRNCIVVMYADDIQLIHK</sequence>
<dbReference type="AlphaFoldDB" id="A0A821VFN1"/>
<dbReference type="Pfam" id="PF14529">
    <property type="entry name" value="Exo_endo_phos_2"/>
    <property type="match status" value="1"/>
</dbReference>
<comment type="caution">
    <text evidence="3">The sequence shown here is derived from an EMBL/GenBank/DDBJ whole genome shotgun (WGS) entry which is preliminary data.</text>
</comment>
<evidence type="ECO:0000256" key="1">
    <source>
        <dbReference type="SAM" id="MobiDB-lite"/>
    </source>
</evidence>
<dbReference type="GO" id="GO:0003824">
    <property type="term" value="F:catalytic activity"/>
    <property type="evidence" value="ECO:0007669"/>
    <property type="project" value="InterPro"/>
</dbReference>
<reference evidence="3" key="1">
    <citation type="submission" date="2021-02" db="EMBL/GenBank/DDBJ databases">
        <authorList>
            <person name="Nowell W R."/>
        </authorList>
    </citation>
    <scope>NUCLEOTIDE SEQUENCE</scope>
</reference>
<dbReference type="InterPro" id="IPR000477">
    <property type="entry name" value="RT_dom"/>
</dbReference>
<dbReference type="Proteomes" id="UP000663838">
    <property type="component" value="Unassembled WGS sequence"/>
</dbReference>